<dbReference type="EMBL" id="AAVO02000009">
    <property type="protein sequence ID" value="EDM87120.1"/>
    <property type="molecule type" value="Genomic_DNA"/>
</dbReference>
<dbReference type="Proteomes" id="UP000006002">
    <property type="component" value="Unassembled WGS sequence"/>
</dbReference>
<protein>
    <submittedName>
        <fullName evidence="1">Uncharacterized protein</fullName>
    </submittedName>
</protein>
<dbReference type="eggNOG" id="COG0741">
    <property type="taxonomic scope" value="Bacteria"/>
</dbReference>
<dbReference type="AlphaFoldDB" id="A5ZTG5"/>
<reference evidence="1 2" key="1">
    <citation type="submission" date="2007-03" db="EMBL/GenBank/DDBJ databases">
        <authorList>
            <person name="Fulton L."/>
            <person name="Clifton S."/>
            <person name="Fulton B."/>
            <person name="Xu J."/>
            <person name="Minx P."/>
            <person name="Pepin K.H."/>
            <person name="Johnson M."/>
            <person name="Thiruvilangam P."/>
            <person name="Bhonagiri V."/>
            <person name="Nash W.E."/>
            <person name="Mardis E.R."/>
            <person name="Wilson R.K."/>
        </authorList>
    </citation>
    <scope>NUCLEOTIDE SEQUENCE [LARGE SCALE GENOMIC DNA]</scope>
    <source>
        <strain evidence="1 2">ATCC 29174</strain>
    </source>
</reference>
<accession>A5ZTG5</accession>
<reference evidence="1 2" key="2">
    <citation type="submission" date="2007-04" db="EMBL/GenBank/DDBJ databases">
        <title>Draft genome sequence of Ruminococcus obeum (ATCC 29174).</title>
        <authorList>
            <person name="Sudarsanam P."/>
            <person name="Ley R."/>
            <person name="Guruge J."/>
            <person name="Turnbaugh P.J."/>
            <person name="Mahowald M."/>
            <person name="Liep D."/>
            <person name="Gordon J."/>
        </authorList>
    </citation>
    <scope>NUCLEOTIDE SEQUENCE [LARGE SCALE GENOMIC DNA]</scope>
    <source>
        <strain evidence="1 2">ATCC 29174</strain>
    </source>
</reference>
<evidence type="ECO:0000313" key="1">
    <source>
        <dbReference type="EMBL" id="EDM87120.1"/>
    </source>
</evidence>
<sequence length="166" mass="18761">MADIKTRDTSKGTIKTINKVAVATERMKKAYVMMKDKAEHSTNALENSAEKYASDKIEAATDRTVRETAYCADKVGRWGVRETRQNYQKAKTGIENFKTKRAEKQLQKQSVNPVGKQSIRTLERTEKTIKQSARSAGNTTVTQSEAAISMDTVFRHIKNSRRCLEI</sequence>
<proteinExistence type="predicted"/>
<name>A5ZTG5_9FIRM</name>
<dbReference type="RefSeq" id="WP_005421699.1">
    <property type="nucleotide sequence ID" value="NZ_CP102265.1"/>
</dbReference>
<dbReference type="GeneID" id="79802558"/>
<gene>
    <name evidence="1" type="ORF">RUMOBE_02294</name>
</gene>
<comment type="caution">
    <text evidence="1">The sequence shown here is derived from an EMBL/GenBank/DDBJ whole genome shotgun (WGS) entry which is preliminary data.</text>
</comment>
<evidence type="ECO:0000313" key="2">
    <source>
        <dbReference type="Proteomes" id="UP000006002"/>
    </source>
</evidence>
<organism evidence="1 2">
    <name type="scientific">Blautia obeum ATCC 29174</name>
    <dbReference type="NCBI Taxonomy" id="411459"/>
    <lineage>
        <taxon>Bacteria</taxon>
        <taxon>Bacillati</taxon>
        <taxon>Bacillota</taxon>
        <taxon>Clostridia</taxon>
        <taxon>Lachnospirales</taxon>
        <taxon>Lachnospiraceae</taxon>
        <taxon>Blautia</taxon>
    </lineage>
</organism>
<dbReference type="HOGENOM" id="CLU_1658196_0_0_9"/>